<comment type="caution">
    <text evidence="1">The sequence shown here is derived from an EMBL/GenBank/DDBJ whole genome shotgun (WGS) entry which is preliminary data.</text>
</comment>
<dbReference type="Proteomes" id="UP000887458">
    <property type="component" value="Unassembled WGS sequence"/>
</dbReference>
<evidence type="ECO:0000313" key="2">
    <source>
        <dbReference type="Proteomes" id="UP000887458"/>
    </source>
</evidence>
<keyword evidence="2" id="KW-1185">Reference proteome</keyword>
<name>A0ABQ8JDN0_DERPT</name>
<accession>A0ABQ8JDN0</accession>
<reference evidence="1 2" key="2">
    <citation type="journal article" date="2022" name="Mol. Biol. Evol.">
        <title>Comparative Genomics Reveals Insights into the Divergent Evolution of Astigmatic Mites and Household Pest Adaptations.</title>
        <authorList>
            <person name="Xiong Q."/>
            <person name="Wan A.T."/>
            <person name="Liu X."/>
            <person name="Fung C.S."/>
            <person name="Xiao X."/>
            <person name="Malainual N."/>
            <person name="Hou J."/>
            <person name="Wang L."/>
            <person name="Wang M."/>
            <person name="Yang K.Y."/>
            <person name="Cui Y."/>
            <person name="Leung E.L."/>
            <person name="Nong W."/>
            <person name="Shin S.K."/>
            <person name="Au S.W."/>
            <person name="Jeong K.Y."/>
            <person name="Chew F.T."/>
            <person name="Hui J.H."/>
            <person name="Leung T.F."/>
            <person name="Tungtrongchitr A."/>
            <person name="Zhong N."/>
            <person name="Liu Z."/>
            <person name="Tsui S.K."/>
        </authorList>
    </citation>
    <scope>NUCLEOTIDE SEQUENCE [LARGE SCALE GENOMIC DNA]</scope>
    <source>
        <strain evidence="1">Derp</strain>
    </source>
</reference>
<organism evidence="1 2">
    <name type="scientific">Dermatophagoides pteronyssinus</name>
    <name type="common">European house dust mite</name>
    <dbReference type="NCBI Taxonomy" id="6956"/>
    <lineage>
        <taxon>Eukaryota</taxon>
        <taxon>Metazoa</taxon>
        <taxon>Ecdysozoa</taxon>
        <taxon>Arthropoda</taxon>
        <taxon>Chelicerata</taxon>
        <taxon>Arachnida</taxon>
        <taxon>Acari</taxon>
        <taxon>Acariformes</taxon>
        <taxon>Sarcoptiformes</taxon>
        <taxon>Astigmata</taxon>
        <taxon>Psoroptidia</taxon>
        <taxon>Analgoidea</taxon>
        <taxon>Pyroglyphidae</taxon>
        <taxon>Dermatophagoidinae</taxon>
        <taxon>Dermatophagoides</taxon>
    </lineage>
</organism>
<dbReference type="EMBL" id="NJHN03000047">
    <property type="protein sequence ID" value="KAH9420725.1"/>
    <property type="molecule type" value="Genomic_DNA"/>
</dbReference>
<protein>
    <submittedName>
        <fullName evidence="1">Uncharacterized protein</fullName>
    </submittedName>
</protein>
<reference evidence="1 2" key="1">
    <citation type="journal article" date="2018" name="J. Allergy Clin. Immunol.">
        <title>High-quality assembly of Dermatophagoides pteronyssinus genome and transcriptome reveals a wide range of novel allergens.</title>
        <authorList>
            <person name="Liu X.Y."/>
            <person name="Yang K.Y."/>
            <person name="Wang M.Q."/>
            <person name="Kwok J.S."/>
            <person name="Zeng X."/>
            <person name="Yang Z."/>
            <person name="Xiao X.J."/>
            <person name="Lau C.P."/>
            <person name="Li Y."/>
            <person name="Huang Z.M."/>
            <person name="Ba J.G."/>
            <person name="Yim A.K."/>
            <person name="Ouyang C.Y."/>
            <person name="Ngai S.M."/>
            <person name="Chan T.F."/>
            <person name="Leung E.L."/>
            <person name="Liu L."/>
            <person name="Liu Z.G."/>
            <person name="Tsui S.K."/>
        </authorList>
    </citation>
    <scope>NUCLEOTIDE SEQUENCE [LARGE SCALE GENOMIC DNA]</scope>
    <source>
        <strain evidence="1">Derp</strain>
    </source>
</reference>
<proteinExistence type="predicted"/>
<evidence type="ECO:0000313" key="1">
    <source>
        <dbReference type="EMBL" id="KAH9420725.1"/>
    </source>
</evidence>
<sequence length="80" mass="9187">MVIERFYSFIHCIQFGVISFKEVKVLMAINEHLVHSVQDVPTKKKEDSLSYTNVIRHVPVNHYQQKSNENLIGDWGVGGS</sequence>
<gene>
    <name evidence="1" type="ORF">DERP_001156</name>
</gene>